<name>A0AAV5TFR6_9BILA</name>
<proteinExistence type="predicted"/>
<gene>
    <name evidence="1" type="ORF">PENTCL1PPCAC_14438</name>
</gene>
<dbReference type="Proteomes" id="UP001432027">
    <property type="component" value="Unassembled WGS sequence"/>
</dbReference>
<keyword evidence="2" id="KW-1185">Reference proteome</keyword>
<organism evidence="1 2">
    <name type="scientific">Pristionchus entomophagus</name>
    <dbReference type="NCBI Taxonomy" id="358040"/>
    <lineage>
        <taxon>Eukaryota</taxon>
        <taxon>Metazoa</taxon>
        <taxon>Ecdysozoa</taxon>
        <taxon>Nematoda</taxon>
        <taxon>Chromadorea</taxon>
        <taxon>Rhabditida</taxon>
        <taxon>Rhabditina</taxon>
        <taxon>Diplogasteromorpha</taxon>
        <taxon>Diplogasteroidea</taxon>
        <taxon>Neodiplogasteridae</taxon>
        <taxon>Pristionchus</taxon>
    </lineage>
</organism>
<dbReference type="SUPFAM" id="SSF51735">
    <property type="entry name" value="NAD(P)-binding Rossmann-fold domains"/>
    <property type="match status" value="1"/>
</dbReference>
<protein>
    <recommendedName>
        <fullName evidence="3">Dehydrogenase</fullName>
    </recommendedName>
</protein>
<sequence length="253" mass="26830">MLAVRGAKVVIIGRPDAKIEIDSVEAAKNDMLEAGVNETDLLTIVADLCDSETPRQIVNETIEKFGKLDILINSAGFVSTDPALRGINCPIEHFDIMMNIHCKAVILLVQAATAHLVATKGSIVNVSFMISMAFMNQIHAYYAAAKAAQDHITVQMAGHLIKEGVRVNSVLPGIAATNIAASSGLKPIVGEVAKEFIQTPYCVPIGRIATVADIAKVVVFLADSSQSGYVTGARIPVDGGAHLMNVQASVERK</sequence>
<dbReference type="PANTHER" id="PTHR44115">
    <property type="entry name" value="PROTEIN CBG09704"/>
    <property type="match status" value="1"/>
</dbReference>
<reference evidence="1" key="1">
    <citation type="submission" date="2023-10" db="EMBL/GenBank/DDBJ databases">
        <title>Genome assembly of Pristionchus species.</title>
        <authorList>
            <person name="Yoshida K."/>
            <person name="Sommer R.J."/>
        </authorList>
    </citation>
    <scope>NUCLEOTIDE SEQUENCE</scope>
    <source>
        <strain evidence="1">RS0144</strain>
    </source>
</reference>
<comment type="caution">
    <text evidence="1">The sequence shown here is derived from an EMBL/GenBank/DDBJ whole genome shotgun (WGS) entry which is preliminary data.</text>
</comment>
<dbReference type="InterPro" id="IPR002347">
    <property type="entry name" value="SDR_fam"/>
</dbReference>
<dbReference type="AlphaFoldDB" id="A0AAV5TFR6"/>
<dbReference type="InterPro" id="IPR036291">
    <property type="entry name" value="NAD(P)-bd_dom_sf"/>
</dbReference>
<evidence type="ECO:0008006" key="3">
    <source>
        <dbReference type="Google" id="ProtNLM"/>
    </source>
</evidence>
<dbReference type="PRINTS" id="PR00080">
    <property type="entry name" value="SDRFAMILY"/>
</dbReference>
<evidence type="ECO:0000313" key="1">
    <source>
        <dbReference type="EMBL" id="GMS92263.1"/>
    </source>
</evidence>
<evidence type="ECO:0000313" key="2">
    <source>
        <dbReference type="Proteomes" id="UP001432027"/>
    </source>
</evidence>
<dbReference type="EMBL" id="BTSX01000004">
    <property type="protein sequence ID" value="GMS92263.1"/>
    <property type="molecule type" value="Genomic_DNA"/>
</dbReference>
<dbReference type="Pfam" id="PF13561">
    <property type="entry name" value="adh_short_C2"/>
    <property type="match status" value="1"/>
</dbReference>
<dbReference type="PRINTS" id="PR00081">
    <property type="entry name" value="GDHRDH"/>
</dbReference>
<dbReference type="Gene3D" id="3.40.50.720">
    <property type="entry name" value="NAD(P)-binding Rossmann-like Domain"/>
    <property type="match status" value="1"/>
</dbReference>
<dbReference type="PANTHER" id="PTHR44115:SF4">
    <property type="entry name" value="OXIDOREDUCTASE"/>
    <property type="match status" value="1"/>
</dbReference>
<accession>A0AAV5TFR6</accession>